<comment type="caution">
    <text evidence="22">The sequence shown here is derived from an EMBL/GenBank/DDBJ whole genome shotgun (WGS) entry which is preliminary data.</text>
</comment>
<evidence type="ECO:0000256" key="2">
    <source>
        <dbReference type="ARBA" id="ARBA00009848"/>
    </source>
</evidence>
<dbReference type="GO" id="GO:0070588">
    <property type="term" value="P:calcium ion transmembrane transport"/>
    <property type="evidence" value="ECO:0007669"/>
    <property type="project" value="TreeGrafter"/>
</dbReference>
<evidence type="ECO:0000256" key="11">
    <source>
        <dbReference type="ARBA" id="ARBA00023157"/>
    </source>
</evidence>
<dbReference type="GO" id="GO:0033198">
    <property type="term" value="P:response to ATP"/>
    <property type="evidence" value="ECO:0007669"/>
    <property type="project" value="InterPro"/>
</dbReference>
<evidence type="ECO:0000313" key="23">
    <source>
        <dbReference type="Proteomes" id="UP001249851"/>
    </source>
</evidence>
<dbReference type="InterPro" id="IPR001429">
    <property type="entry name" value="P2X_purnocptor"/>
</dbReference>
<evidence type="ECO:0000256" key="9">
    <source>
        <dbReference type="ARBA" id="ARBA00023065"/>
    </source>
</evidence>
<evidence type="ECO:0000256" key="5">
    <source>
        <dbReference type="ARBA" id="ARBA00022692"/>
    </source>
</evidence>
<keyword evidence="12" id="KW-0675">Receptor</keyword>
<feature type="transmembrane region" description="Helical" evidence="21">
    <location>
        <begin position="39"/>
        <end position="55"/>
    </location>
</feature>
<dbReference type="Gene3D" id="1.10.287.940">
    <property type="entry name" value="atp-gated p2x4 ion channel"/>
    <property type="match status" value="1"/>
</dbReference>
<gene>
    <name evidence="22" type="ORF">P5673_000439</name>
</gene>
<evidence type="ECO:0000256" key="16">
    <source>
        <dbReference type="ARBA" id="ARBA00036239"/>
    </source>
</evidence>
<feature type="binding site" evidence="18">
    <location>
        <position position="331"/>
    </location>
    <ligand>
        <name>ATP</name>
        <dbReference type="ChEBI" id="CHEBI:30616"/>
        <note>ligand shared between two neighboring subunits of the homotrimer</note>
    </ligand>
</feature>
<dbReference type="GO" id="GO:0005524">
    <property type="term" value="F:ATP binding"/>
    <property type="evidence" value="ECO:0007669"/>
    <property type="project" value="UniProtKB-KW"/>
</dbReference>
<dbReference type="GO" id="GO:0098794">
    <property type="term" value="C:postsynapse"/>
    <property type="evidence" value="ECO:0007669"/>
    <property type="project" value="GOC"/>
</dbReference>
<protein>
    <submittedName>
        <fullName evidence="22">P2X purinoceptor 4</fullName>
    </submittedName>
</protein>
<comment type="subcellular location">
    <subcellularLocation>
        <location evidence="1">Cell membrane</location>
        <topology evidence="1">Multi-pass membrane protein</topology>
    </subcellularLocation>
</comment>
<feature type="transmembrane region" description="Helical" evidence="21">
    <location>
        <begin position="357"/>
        <end position="379"/>
    </location>
</feature>
<dbReference type="Gene3D" id="2.60.490.10">
    <property type="entry name" value="atp-gated p2x4 ion channel domain"/>
    <property type="match status" value="1"/>
</dbReference>
<feature type="binding site" evidence="18">
    <location>
        <begin position="72"/>
        <end position="74"/>
    </location>
    <ligand>
        <name>ATP</name>
        <dbReference type="ChEBI" id="CHEBI:30616"/>
        <note>ligand shared between two neighboring subunits of the homotrimer</note>
    </ligand>
</feature>
<dbReference type="FunFam" id="2.60.490.10:FF:000001">
    <property type="entry name" value="P2X purinoceptor"/>
    <property type="match status" value="1"/>
</dbReference>
<dbReference type="GO" id="GO:0005886">
    <property type="term" value="C:plasma membrane"/>
    <property type="evidence" value="ECO:0007669"/>
    <property type="project" value="UniProtKB-SubCell"/>
</dbReference>
<dbReference type="PANTHER" id="PTHR10125">
    <property type="entry name" value="P2X PURINOCEPTOR"/>
    <property type="match status" value="1"/>
</dbReference>
<dbReference type="AlphaFoldDB" id="A0AAD9VH64"/>
<dbReference type="PANTHER" id="PTHR10125:SF31">
    <property type="entry name" value="P2X RECEPTOR E"/>
    <property type="match status" value="1"/>
</dbReference>
<evidence type="ECO:0000256" key="15">
    <source>
        <dbReference type="ARBA" id="ARBA00023303"/>
    </source>
</evidence>
<keyword evidence="8 21" id="KW-1133">Transmembrane helix</keyword>
<keyword evidence="10 21" id="KW-0472">Membrane</keyword>
<dbReference type="InterPro" id="IPR059116">
    <property type="entry name" value="P2X_receptor"/>
</dbReference>
<feature type="disulfide bond" evidence="19">
    <location>
        <begin position="282"/>
        <end position="291"/>
    </location>
</feature>
<keyword evidence="3" id="KW-0813">Transport</keyword>
<feature type="binding site" evidence="18">
    <location>
        <position position="210"/>
    </location>
    <ligand>
        <name>ATP</name>
        <dbReference type="ChEBI" id="CHEBI:30616"/>
        <note>ligand shared between two neighboring subunits of the homotrimer</note>
    </ligand>
</feature>
<dbReference type="GO" id="GO:0004931">
    <property type="term" value="F:extracellularly ATP-gated monoatomic cation channel activity"/>
    <property type="evidence" value="ECO:0007669"/>
    <property type="project" value="InterPro"/>
</dbReference>
<feature type="disulfide bond" evidence="19">
    <location>
        <begin position="147"/>
        <end position="177"/>
    </location>
</feature>
<feature type="glycosylation site" description="N-linked (GlcNAc...) asparagine" evidence="20">
    <location>
        <position position="208"/>
    </location>
</feature>
<evidence type="ECO:0000256" key="21">
    <source>
        <dbReference type="SAM" id="Phobius"/>
    </source>
</evidence>
<dbReference type="PIRSF" id="PIRSF005713">
    <property type="entry name" value="P2X_purinoceptor"/>
    <property type="match status" value="1"/>
</dbReference>
<dbReference type="FunFam" id="1.10.287.940:FF:000010">
    <property type="entry name" value="P2X receptor E"/>
    <property type="match status" value="1"/>
</dbReference>
<keyword evidence="7 18" id="KW-0067">ATP-binding</keyword>
<dbReference type="NCBIfam" id="TIGR00863">
    <property type="entry name" value="P2X"/>
    <property type="match status" value="1"/>
</dbReference>
<keyword evidence="13" id="KW-0325">Glycoprotein</keyword>
<dbReference type="Pfam" id="PF00864">
    <property type="entry name" value="P2X_receptor"/>
    <property type="match status" value="1"/>
</dbReference>
<evidence type="ECO:0000256" key="1">
    <source>
        <dbReference type="ARBA" id="ARBA00004651"/>
    </source>
</evidence>
<sequence>MAGNKERGICSALTSALFEYDTNKVVHIRSKTIGITNRLVQFTIICYVIVYVIIIKKGYQDTEKPYSSVTTKVKGTALTNLTSTSGQSFPLYGGVHLWDSPDYIVPPEENGAFFVMTNMIITPNQTQGTCPEDPNERDVNCTNDSECLAGTPVEYGHGVRTGKCVLADRGKAGLKVCQIYSWCPIEIDVVPMPDFNLTNGEPLLDTENFTVLIKNNVQFPKFNESKRNIQKGSKLKSCVYDPVTDPLCPIIKLGTIVKLAREDYKSLAFQGGVMAIIINWECNFDPLTYSCQPEYSFRRLDDSESPVAPGYNFRYARFYEKDGKLYRTIFKAYGIRFVVLVYGQGGKFNIVPLLVNVGSGLALLGIATVFCDIVVLYVVKGKTYYRTQKYQYVHDPDHPTEEKSLLGREISDR</sequence>
<keyword evidence="14" id="KW-1071">Ligand-gated ion channel</keyword>
<evidence type="ECO:0000256" key="8">
    <source>
        <dbReference type="ARBA" id="ARBA00022989"/>
    </source>
</evidence>
<dbReference type="Proteomes" id="UP001249851">
    <property type="component" value="Unassembled WGS sequence"/>
</dbReference>
<evidence type="ECO:0000256" key="20">
    <source>
        <dbReference type="PIRSR" id="PIRSR005713-3"/>
    </source>
</evidence>
<reference evidence="22" key="1">
    <citation type="journal article" date="2023" name="G3 (Bethesda)">
        <title>Whole genome assembly and annotation of the endangered Caribbean coral Acropora cervicornis.</title>
        <authorList>
            <person name="Selwyn J.D."/>
            <person name="Vollmer S.V."/>
        </authorList>
    </citation>
    <scope>NUCLEOTIDE SEQUENCE</scope>
    <source>
        <strain evidence="22">K2</strain>
    </source>
</reference>
<dbReference type="InterPro" id="IPR027309">
    <property type="entry name" value="P2X_extracellular_dom_sf"/>
</dbReference>
<evidence type="ECO:0000256" key="12">
    <source>
        <dbReference type="ARBA" id="ARBA00023170"/>
    </source>
</evidence>
<feature type="disulfide bond" evidence="19">
    <location>
        <begin position="238"/>
        <end position="248"/>
    </location>
</feature>
<keyword evidence="9" id="KW-0406">Ion transport</keyword>
<keyword evidence="15" id="KW-0407">Ion channel</keyword>
<comment type="catalytic activity">
    <reaction evidence="16">
        <text>Na(+)(in) = Na(+)(out)</text>
        <dbReference type="Rhea" id="RHEA:34963"/>
        <dbReference type="ChEBI" id="CHEBI:29101"/>
    </reaction>
</comment>
<accession>A0AAD9VH64</accession>
<dbReference type="GO" id="GO:0001614">
    <property type="term" value="F:purinergic nucleotide receptor activity"/>
    <property type="evidence" value="ECO:0007669"/>
    <property type="project" value="InterPro"/>
</dbReference>
<comment type="catalytic activity">
    <reaction evidence="17">
        <text>Ca(2+)(in) = Ca(2+)(out)</text>
        <dbReference type="Rhea" id="RHEA:29671"/>
        <dbReference type="ChEBI" id="CHEBI:29108"/>
    </reaction>
</comment>
<keyword evidence="23" id="KW-1185">Reference proteome</keyword>
<evidence type="ECO:0000256" key="10">
    <source>
        <dbReference type="ARBA" id="ARBA00023136"/>
    </source>
</evidence>
<evidence type="ECO:0000313" key="22">
    <source>
        <dbReference type="EMBL" id="KAK2574294.1"/>
    </source>
</evidence>
<evidence type="ECO:0000256" key="3">
    <source>
        <dbReference type="ARBA" id="ARBA00022448"/>
    </source>
</evidence>
<evidence type="ECO:0000256" key="4">
    <source>
        <dbReference type="ARBA" id="ARBA00022475"/>
    </source>
</evidence>
<reference evidence="22" key="2">
    <citation type="journal article" date="2023" name="Science">
        <title>Genomic signatures of disease resistance in endangered staghorn corals.</title>
        <authorList>
            <person name="Vollmer S.V."/>
            <person name="Selwyn J.D."/>
            <person name="Despard B.A."/>
            <person name="Roesel C.L."/>
        </authorList>
    </citation>
    <scope>NUCLEOTIDE SEQUENCE</scope>
    <source>
        <strain evidence="22">K2</strain>
    </source>
</reference>
<proteinExistence type="inferred from homology"/>
<name>A0AAD9VH64_ACRCE</name>
<feature type="disulfide bond" evidence="19">
    <location>
        <begin position="141"/>
        <end position="164"/>
    </location>
</feature>
<dbReference type="EMBL" id="JARQWQ010000001">
    <property type="protein sequence ID" value="KAK2574294.1"/>
    <property type="molecule type" value="Genomic_DNA"/>
</dbReference>
<feature type="binding site" evidence="18">
    <location>
        <begin position="312"/>
        <end position="314"/>
    </location>
    <ligand>
        <name>ATP</name>
        <dbReference type="ChEBI" id="CHEBI:30616"/>
        <note>ligand shared between two neighboring subunits of the homotrimer</note>
    </ligand>
</feature>
<comment type="similarity">
    <text evidence="2">Belongs to the P2X receptor family.</text>
</comment>
<evidence type="ECO:0000256" key="14">
    <source>
        <dbReference type="ARBA" id="ARBA00023286"/>
    </source>
</evidence>
<keyword evidence="4" id="KW-1003">Cell membrane</keyword>
<evidence type="ECO:0000256" key="18">
    <source>
        <dbReference type="PIRSR" id="PIRSR005713-1"/>
    </source>
</evidence>
<organism evidence="22 23">
    <name type="scientific">Acropora cervicornis</name>
    <name type="common">Staghorn coral</name>
    <dbReference type="NCBI Taxonomy" id="6130"/>
    <lineage>
        <taxon>Eukaryota</taxon>
        <taxon>Metazoa</taxon>
        <taxon>Cnidaria</taxon>
        <taxon>Anthozoa</taxon>
        <taxon>Hexacorallia</taxon>
        <taxon>Scleractinia</taxon>
        <taxon>Astrocoeniina</taxon>
        <taxon>Acroporidae</taxon>
        <taxon>Acropora</taxon>
    </lineage>
</organism>
<evidence type="ECO:0000256" key="17">
    <source>
        <dbReference type="ARBA" id="ARBA00036634"/>
    </source>
</evidence>
<keyword evidence="5 21" id="KW-0812">Transmembrane</keyword>
<keyword evidence="11 19" id="KW-1015">Disulfide bond</keyword>
<feature type="disulfide bond" evidence="19">
    <location>
        <begin position="130"/>
        <end position="183"/>
    </location>
</feature>
<evidence type="ECO:0000256" key="13">
    <source>
        <dbReference type="ARBA" id="ARBA00023180"/>
    </source>
</evidence>
<evidence type="ECO:0000256" key="7">
    <source>
        <dbReference type="ARBA" id="ARBA00022840"/>
    </source>
</evidence>
<keyword evidence="6 18" id="KW-0547">Nucleotide-binding</keyword>
<dbReference type="PRINTS" id="PR01307">
    <property type="entry name" value="P2XRECEPTOR"/>
</dbReference>
<evidence type="ECO:0000256" key="19">
    <source>
        <dbReference type="PIRSR" id="PIRSR005713-2"/>
    </source>
</evidence>
<evidence type="ECO:0000256" key="6">
    <source>
        <dbReference type="ARBA" id="ARBA00022741"/>
    </source>
</evidence>